<keyword evidence="2" id="KW-1003">Cell membrane</keyword>
<evidence type="ECO:0000256" key="1">
    <source>
        <dbReference type="RuleBase" id="RU003612"/>
    </source>
</evidence>
<keyword evidence="1" id="KW-0131">Cell cycle</keyword>
<evidence type="ECO:0000259" key="4">
    <source>
        <dbReference type="SMART" id="SM00771"/>
    </source>
</evidence>
<dbReference type="SUPFAM" id="SSF64383">
    <property type="entry name" value="Cell-division protein ZipA, C-terminal domain"/>
    <property type="match status" value="1"/>
</dbReference>
<keyword evidence="2 3" id="KW-0812">Transmembrane</keyword>
<keyword evidence="1 5" id="KW-0132">Cell division</keyword>
<dbReference type="InterPro" id="IPR036765">
    <property type="entry name" value="ZipA_FtsZ-bd_C_sf"/>
</dbReference>
<keyword evidence="3" id="KW-1133">Transmembrane helix</keyword>
<dbReference type="AlphaFoldDB" id="A0A937JHX2"/>
<dbReference type="Gene3D" id="3.30.1400.10">
    <property type="entry name" value="ZipA, C-terminal FtsZ-binding domain"/>
    <property type="match status" value="1"/>
</dbReference>
<dbReference type="SMART" id="SM00771">
    <property type="entry name" value="ZipA_C"/>
    <property type="match status" value="1"/>
</dbReference>
<comment type="caution">
    <text evidence="5">The sequence shown here is derived from an EMBL/GenBank/DDBJ whole genome shotgun (WGS) entry which is preliminary data.</text>
</comment>
<feature type="transmembrane region" description="Helical" evidence="3">
    <location>
        <begin position="6"/>
        <end position="25"/>
    </location>
</feature>
<evidence type="ECO:0000256" key="3">
    <source>
        <dbReference type="SAM" id="Phobius"/>
    </source>
</evidence>
<protein>
    <recommendedName>
        <fullName evidence="1">Cell division protein ZipA</fullName>
    </recommendedName>
</protein>
<dbReference type="GO" id="GO:0005886">
    <property type="term" value="C:plasma membrane"/>
    <property type="evidence" value="ECO:0007669"/>
    <property type="project" value="UniProtKB-SubCell"/>
</dbReference>
<sequence>MQTNSDIYLIGLFVAIFLVITFFFLKRIASSNELKVEIEEVTDMFDDDAEEADRLSQSSFNFSEKPKESNPYEQELIVFNLISMDGSLYAMDQLFGFLSNYNAKLQNGYFSYKNNNKEIFRVANALQPGTFDTDTNSHAILLVADLNEVEDATLTVNLMLDFATQFSENFHASICDGNRLPLTKQMISHIKSTAQEVSRLKQVSDFA</sequence>
<reference evidence="5" key="1">
    <citation type="submission" date="2020-10" db="EMBL/GenBank/DDBJ databases">
        <title>Microbiome of the Black Sea water column analyzed by genome centric metagenomics.</title>
        <authorList>
            <person name="Cabello-Yeves P.J."/>
            <person name="Callieri C."/>
            <person name="Picazo A."/>
            <person name="Mehrshad M."/>
            <person name="Haro-Moreno J.M."/>
            <person name="Roda-Garcia J."/>
            <person name="Dzembekova N."/>
            <person name="Slabakova V."/>
            <person name="Slabakova N."/>
            <person name="Moncheva S."/>
            <person name="Rodriguez-Valera F."/>
        </authorList>
    </citation>
    <scope>NUCLEOTIDE SEQUENCE</scope>
    <source>
        <strain evidence="5">BS30m-G43</strain>
    </source>
</reference>
<organism evidence="5 6">
    <name type="scientific">SAR86 cluster bacterium</name>
    <dbReference type="NCBI Taxonomy" id="2030880"/>
    <lineage>
        <taxon>Bacteria</taxon>
        <taxon>Pseudomonadati</taxon>
        <taxon>Pseudomonadota</taxon>
        <taxon>Gammaproteobacteria</taxon>
        <taxon>SAR86 cluster</taxon>
    </lineage>
</organism>
<evidence type="ECO:0000313" key="5">
    <source>
        <dbReference type="EMBL" id="MBL6903337.1"/>
    </source>
</evidence>
<feature type="domain" description="ZipA C-terminal FtsZ-binding" evidence="4">
    <location>
        <begin position="73"/>
        <end position="194"/>
    </location>
</feature>
<comment type="similarity">
    <text evidence="1">Belongs to the ZipA family.</text>
</comment>
<comment type="function">
    <text evidence="1">Essential cell division protein that stabilizes the FtsZ protofilaments by cross-linking them and that serves as a cytoplasmic membrane anchor for the Z ring. Also required for the recruitment to the septal ring of downstream cell division proteins.</text>
</comment>
<keyword evidence="2 3" id="KW-0472">Membrane</keyword>
<keyword evidence="2" id="KW-0997">Cell inner membrane</keyword>
<evidence type="ECO:0000313" key="6">
    <source>
        <dbReference type="Proteomes" id="UP000705230"/>
    </source>
</evidence>
<accession>A0A937JHX2</accession>
<dbReference type="GO" id="GO:0090529">
    <property type="term" value="P:cell septum assembly"/>
    <property type="evidence" value="ECO:0007669"/>
    <property type="project" value="InterPro"/>
</dbReference>
<dbReference type="Pfam" id="PF04354">
    <property type="entry name" value="ZipA_C"/>
    <property type="match status" value="1"/>
</dbReference>
<dbReference type="InterPro" id="IPR007449">
    <property type="entry name" value="ZipA_FtsZ-bd_C"/>
</dbReference>
<proteinExistence type="inferred from homology"/>
<dbReference type="EMBL" id="JADHSG010000004">
    <property type="protein sequence ID" value="MBL6903337.1"/>
    <property type="molecule type" value="Genomic_DNA"/>
</dbReference>
<comment type="subcellular location">
    <subcellularLocation>
        <location evidence="2">Cell inner membrane</location>
        <topology evidence="2">Single-pass type I membrane protein</topology>
    </subcellularLocation>
</comment>
<gene>
    <name evidence="5" type="ORF">ISR29_03955</name>
</gene>
<name>A0A937JHX2_9GAMM</name>
<dbReference type="Proteomes" id="UP000705230">
    <property type="component" value="Unassembled WGS sequence"/>
</dbReference>
<evidence type="ECO:0000256" key="2">
    <source>
        <dbReference type="RuleBase" id="RU003613"/>
    </source>
</evidence>